<keyword evidence="3 5" id="KW-0808">Transferase</keyword>
<keyword evidence="3" id="KW-0963">Cytoplasm</keyword>
<comment type="catalytic activity">
    <reaction evidence="3">
        <text>3'-dephospho-CoA + ATP = ADP + CoA + H(+)</text>
        <dbReference type="Rhea" id="RHEA:18245"/>
        <dbReference type="ChEBI" id="CHEBI:15378"/>
        <dbReference type="ChEBI" id="CHEBI:30616"/>
        <dbReference type="ChEBI" id="CHEBI:57287"/>
        <dbReference type="ChEBI" id="CHEBI:57328"/>
        <dbReference type="ChEBI" id="CHEBI:456216"/>
        <dbReference type="EC" id="2.7.1.24"/>
    </reaction>
</comment>
<comment type="similarity">
    <text evidence="3">Belongs to the CoaE family.</text>
</comment>
<organism evidence="5 6">
    <name type="scientific">Paraconexibacter antarcticus</name>
    <dbReference type="NCBI Taxonomy" id="2949664"/>
    <lineage>
        <taxon>Bacteria</taxon>
        <taxon>Bacillati</taxon>
        <taxon>Actinomycetota</taxon>
        <taxon>Thermoleophilia</taxon>
        <taxon>Solirubrobacterales</taxon>
        <taxon>Paraconexibacteraceae</taxon>
        <taxon>Paraconexibacter</taxon>
    </lineage>
</organism>
<dbReference type="Pfam" id="PF01121">
    <property type="entry name" value="CoaE"/>
    <property type="match status" value="1"/>
</dbReference>
<dbReference type="InterPro" id="IPR001977">
    <property type="entry name" value="Depp_CoAkinase"/>
</dbReference>
<dbReference type="RefSeq" id="WP_254569198.1">
    <property type="nucleotide sequence ID" value="NZ_CP098502.1"/>
</dbReference>
<keyword evidence="1 3" id="KW-0547">Nucleotide-binding</keyword>
<dbReference type="EMBL" id="CP098502">
    <property type="protein sequence ID" value="UTI62460.1"/>
    <property type="molecule type" value="Genomic_DNA"/>
</dbReference>
<dbReference type="EC" id="2.7.1.24" evidence="3 4"/>
<dbReference type="PROSITE" id="PS51219">
    <property type="entry name" value="DPCK"/>
    <property type="match status" value="1"/>
</dbReference>
<accession>A0ABY5DNZ3</accession>
<comment type="pathway">
    <text evidence="3">Cofactor biosynthesis; coenzyme A biosynthesis; CoA from (R)-pantothenate: step 5/5.</text>
</comment>
<keyword evidence="3 5" id="KW-0418">Kinase</keyword>
<evidence type="ECO:0000256" key="4">
    <source>
        <dbReference type="NCBIfam" id="TIGR00152"/>
    </source>
</evidence>
<comment type="subcellular location">
    <subcellularLocation>
        <location evidence="3">Cytoplasm</location>
    </subcellularLocation>
</comment>
<dbReference type="PANTHER" id="PTHR10695:SF46">
    <property type="entry name" value="BIFUNCTIONAL COENZYME A SYNTHASE-RELATED"/>
    <property type="match status" value="1"/>
</dbReference>
<dbReference type="CDD" id="cd02022">
    <property type="entry name" value="DPCK"/>
    <property type="match status" value="1"/>
</dbReference>
<evidence type="ECO:0000256" key="2">
    <source>
        <dbReference type="ARBA" id="ARBA00022840"/>
    </source>
</evidence>
<evidence type="ECO:0000313" key="5">
    <source>
        <dbReference type="EMBL" id="UTI62460.1"/>
    </source>
</evidence>
<dbReference type="Gene3D" id="3.40.50.300">
    <property type="entry name" value="P-loop containing nucleotide triphosphate hydrolases"/>
    <property type="match status" value="1"/>
</dbReference>
<reference evidence="5 6" key="1">
    <citation type="submission" date="2022-06" db="EMBL/GenBank/DDBJ databases">
        <title>Paraconexibacter antarcticus.</title>
        <authorList>
            <person name="Kim C.S."/>
        </authorList>
    </citation>
    <scope>NUCLEOTIDE SEQUENCE [LARGE SCALE GENOMIC DNA]</scope>
    <source>
        <strain evidence="5 6">02-257</strain>
    </source>
</reference>
<proteinExistence type="inferred from homology"/>
<dbReference type="SUPFAM" id="SSF52540">
    <property type="entry name" value="P-loop containing nucleoside triphosphate hydrolases"/>
    <property type="match status" value="1"/>
</dbReference>
<gene>
    <name evidence="3 5" type="primary">coaE</name>
    <name evidence="5" type="ORF">NBH00_13925</name>
</gene>
<evidence type="ECO:0000313" key="6">
    <source>
        <dbReference type="Proteomes" id="UP001056035"/>
    </source>
</evidence>
<dbReference type="HAMAP" id="MF_00376">
    <property type="entry name" value="Dephospho_CoA_kinase"/>
    <property type="match status" value="1"/>
</dbReference>
<keyword evidence="2 3" id="KW-0067">ATP-binding</keyword>
<dbReference type="GO" id="GO:0004140">
    <property type="term" value="F:dephospho-CoA kinase activity"/>
    <property type="evidence" value="ECO:0007669"/>
    <property type="project" value="UniProtKB-EC"/>
</dbReference>
<sequence length="202" mass="21183">MPADLTVPFIGLTGGLGSGKSTALAALGRLGAMTLSTDAVVHELYTDDAELRALVVERWGDGVAPGGVIDRGEVAKHAFADPGERKWLEQQIWPRVAQKVVDFRAAANAARAGGADVPAAVVETPLLFEAGMEQAYDATIAIVADEAVRAERASARGHHAVDERAAAQLTQQEKADRATYVVANSGTVEELEEALSSVLGRL</sequence>
<protein>
    <recommendedName>
        <fullName evidence="3 4">Dephospho-CoA kinase</fullName>
        <ecNumber evidence="3 4">2.7.1.24</ecNumber>
    </recommendedName>
    <alternativeName>
        <fullName evidence="3">Dephosphocoenzyme A kinase</fullName>
    </alternativeName>
</protein>
<dbReference type="Proteomes" id="UP001056035">
    <property type="component" value="Chromosome"/>
</dbReference>
<dbReference type="PANTHER" id="PTHR10695">
    <property type="entry name" value="DEPHOSPHO-COA KINASE-RELATED"/>
    <property type="match status" value="1"/>
</dbReference>
<evidence type="ECO:0000256" key="3">
    <source>
        <dbReference type="HAMAP-Rule" id="MF_00376"/>
    </source>
</evidence>
<dbReference type="NCBIfam" id="TIGR00152">
    <property type="entry name" value="dephospho-CoA kinase"/>
    <property type="match status" value="1"/>
</dbReference>
<dbReference type="InterPro" id="IPR027417">
    <property type="entry name" value="P-loop_NTPase"/>
</dbReference>
<feature type="binding site" evidence="3">
    <location>
        <begin position="17"/>
        <end position="22"/>
    </location>
    <ligand>
        <name>ATP</name>
        <dbReference type="ChEBI" id="CHEBI:30616"/>
    </ligand>
</feature>
<name>A0ABY5DNZ3_9ACTN</name>
<comment type="function">
    <text evidence="3">Catalyzes the phosphorylation of the 3'-hydroxyl group of dephosphocoenzyme A to form coenzyme A.</text>
</comment>
<keyword evidence="6" id="KW-1185">Reference proteome</keyword>
<evidence type="ECO:0000256" key="1">
    <source>
        <dbReference type="ARBA" id="ARBA00022741"/>
    </source>
</evidence>
<keyword evidence="3" id="KW-0173">Coenzyme A biosynthesis</keyword>